<feature type="compositionally biased region" description="Polar residues" evidence="1">
    <location>
        <begin position="1"/>
        <end position="13"/>
    </location>
</feature>
<evidence type="ECO:0008006" key="4">
    <source>
        <dbReference type="Google" id="ProtNLM"/>
    </source>
</evidence>
<feature type="compositionally biased region" description="Polar residues" evidence="1">
    <location>
        <begin position="152"/>
        <end position="165"/>
    </location>
</feature>
<feature type="region of interest" description="Disordered" evidence="1">
    <location>
        <begin position="127"/>
        <end position="185"/>
    </location>
</feature>
<name>A0ABX7NH82_9BACT</name>
<dbReference type="Proteomes" id="UP000663090">
    <property type="component" value="Chromosome"/>
</dbReference>
<proteinExistence type="predicted"/>
<feature type="compositionally biased region" description="Basic and acidic residues" evidence="1">
    <location>
        <begin position="127"/>
        <end position="142"/>
    </location>
</feature>
<evidence type="ECO:0000256" key="1">
    <source>
        <dbReference type="SAM" id="MobiDB-lite"/>
    </source>
</evidence>
<accession>A0ABX7NH82</accession>
<feature type="compositionally biased region" description="Basic and acidic residues" evidence="1">
    <location>
        <begin position="14"/>
        <end position="25"/>
    </location>
</feature>
<gene>
    <name evidence="2" type="ORF">JY572_09080</name>
</gene>
<feature type="region of interest" description="Disordered" evidence="1">
    <location>
        <begin position="1"/>
        <end position="55"/>
    </location>
</feature>
<reference evidence="2 3" key="1">
    <citation type="submission" date="2021-02" db="EMBL/GenBank/DDBJ databases">
        <title>De Novo genome assembly of isolated myxobacteria.</title>
        <authorList>
            <person name="Stevens D.C."/>
        </authorList>
    </citation>
    <scope>NUCLEOTIDE SEQUENCE [LARGE SCALE GENOMIC DNA]</scope>
    <source>
        <strain evidence="2 3">SCHIC003</strain>
    </source>
</reference>
<evidence type="ECO:0000313" key="3">
    <source>
        <dbReference type="Proteomes" id="UP000663090"/>
    </source>
</evidence>
<dbReference type="EMBL" id="CP071091">
    <property type="protein sequence ID" value="QSQ18191.1"/>
    <property type="molecule type" value="Genomic_DNA"/>
</dbReference>
<sequence>MKVDTESSANSHATTRERPEGDRFQRSLQEAAARSPPQRVAESPRAATATSRLLLPLSTGMNTARATTAVVATSRGALSSPENLATTRKAMHVESQRLGSVRVEGQTSSHERTEQRLTDLFLRELSLREPGLRQPPPRDARQEQSVAPADSSARTAATGEVSTSEARAVAAGTGGPSRGEAPTHAESAVELIERIEVFVKSQRPAMSMSVRGTLNATVEVERTGPREVVLRIQGRTGPVPTEDIARLRDALEARGLRLRALHAG</sequence>
<protein>
    <recommendedName>
        <fullName evidence="4">Flagellar hook-length control protein-like C-terminal domain-containing protein</fullName>
    </recommendedName>
</protein>
<keyword evidence="3" id="KW-1185">Reference proteome</keyword>
<evidence type="ECO:0000313" key="2">
    <source>
        <dbReference type="EMBL" id="QSQ18191.1"/>
    </source>
</evidence>
<organism evidence="2 3">
    <name type="scientific">Myxococcus landrumensis</name>
    <dbReference type="NCBI Taxonomy" id="2813577"/>
    <lineage>
        <taxon>Bacteria</taxon>
        <taxon>Pseudomonadati</taxon>
        <taxon>Myxococcota</taxon>
        <taxon>Myxococcia</taxon>
        <taxon>Myxococcales</taxon>
        <taxon>Cystobacterineae</taxon>
        <taxon>Myxococcaceae</taxon>
        <taxon>Myxococcus</taxon>
    </lineage>
</organism>